<reference evidence="1 2" key="1">
    <citation type="submission" date="2016-01" db="EMBL/GenBank/DDBJ databases">
        <authorList>
            <person name="Oliw E.H."/>
        </authorList>
    </citation>
    <scope>NUCLEOTIDE SEQUENCE [LARGE SCALE GENOMIC DNA]</scope>
    <source>
        <strain evidence="1 2">MJR8628B</strain>
    </source>
</reference>
<proteinExistence type="predicted"/>
<gene>
    <name evidence="1" type="ORF">HMPREF3196_00873</name>
</gene>
<dbReference type="PATRIC" id="fig|1681.53.peg.858"/>
<organism evidence="1 2">
    <name type="scientific">Bifidobacterium bifidum</name>
    <dbReference type="NCBI Taxonomy" id="1681"/>
    <lineage>
        <taxon>Bacteria</taxon>
        <taxon>Bacillati</taxon>
        <taxon>Actinomycetota</taxon>
        <taxon>Actinomycetes</taxon>
        <taxon>Bifidobacteriales</taxon>
        <taxon>Bifidobacteriaceae</taxon>
        <taxon>Bifidobacterium</taxon>
    </lineage>
</organism>
<evidence type="ECO:0000313" key="1">
    <source>
        <dbReference type="EMBL" id="KWZ81744.1"/>
    </source>
</evidence>
<dbReference type="EMBL" id="LRPO01000024">
    <property type="protein sequence ID" value="KWZ81744.1"/>
    <property type="molecule type" value="Genomic_DNA"/>
</dbReference>
<sequence length="63" mass="7108">MDFPYDRTLASAIRPRDNSSYRAVNPRRANVQGGKAKYMVSTRTRPWRHAAKACGRPPCASRS</sequence>
<comment type="caution">
    <text evidence="1">The sequence shown here is derived from an EMBL/GenBank/DDBJ whole genome shotgun (WGS) entry which is preliminary data.</text>
</comment>
<dbReference type="Proteomes" id="UP000070092">
    <property type="component" value="Unassembled WGS sequence"/>
</dbReference>
<accession>A0A133KQA2</accession>
<protein>
    <submittedName>
        <fullName evidence="1">Uncharacterized protein</fullName>
    </submittedName>
</protein>
<name>A0A133KQA2_BIFBI</name>
<dbReference type="AlphaFoldDB" id="A0A133KQA2"/>
<evidence type="ECO:0000313" key="2">
    <source>
        <dbReference type="Proteomes" id="UP000070092"/>
    </source>
</evidence>